<proteinExistence type="predicted"/>
<comment type="caution">
    <text evidence="1">The sequence shown here is derived from an EMBL/GenBank/DDBJ whole genome shotgun (WGS) entry which is preliminary data.</text>
</comment>
<organism evidence="1 2">
    <name type="scientific">Trifolium pratense</name>
    <name type="common">Red clover</name>
    <dbReference type="NCBI Taxonomy" id="57577"/>
    <lineage>
        <taxon>Eukaryota</taxon>
        <taxon>Viridiplantae</taxon>
        <taxon>Streptophyta</taxon>
        <taxon>Embryophyta</taxon>
        <taxon>Tracheophyta</taxon>
        <taxon>Spermatophyta</taxon>
        <taxon>Magnoliopsida</taxon>
        <taxon>eudicotyledons</taxon>
        <taxon>Gunneridae</taxon>
        <taxon>Pentapetalae</taxon>
        <taxon>rosids</taxon>
        <taxon>fabids</taxon>
        <taxon>Fabales</taxon>
        <taxon>Fabaceae</taxon>
        <taxon>Papilionoideae</taxon>
        <taxon>50 kb inversion clade</taxon>
        <taxon>NPAAA clade</taxon>
        <taxon>Hologalegina</taxon>
        <taxon>IRL clade</taxon>
        <taxon>Trifolieae</taxon>
        <taxon>Trifolium</taxon>
    </lineage>
</organism>
<protein>
    <submittedName>
        <fullName evidence="1">Uncharacterized protein</fullName>
    </submittedName>
</protein>
<dbReference type="Proteomes" id="UP001177021">
    <property type="component" value="Unassembled WGS sequence"/>
</dbReference>
<dbReference type="EMBL" id="CASHSV030000024">
    <property type="protein sequence ID" value="CAJ2641518.1"/>
    <property type="molecule type" value="Genomic_DNA"/>
</dbReference>
<evidence type="ECO:0000313" key="2">
    <source>
        <dbReference type="Proteomes" id="UP001177021"/>
    </source>
</evidence>
<keyword evidence="2" id="KW-1185">Reference proteome</keyword>
<evidence type="ECO:0000313" key="1">
    <source>
        <dbReference type="EMBL" id="CAJ2641518.1"/>
    </source>
</evidence>
<name>A0ACB0JC33_TRIPR</name>
<accession>A0ACB0JC33</accession>
<gene>
    <name evidence="1" type="ORF">MILVUS5_LOCUS11159</name>
</gene>
<reference evidence="1" key="1">
    <citation type="submission" date="2023-10" db="EMBL/GenBank/DDBJ databases">
        <authorList>
            <person name="Rodriguez Cubillos JULIANA M."/>
            <person name="De Vega J."/>
        </authorList>
    </citation>
    <scope>NUCLEOTIDE SEQUENCE</scope>
</reference>
<sequence length="74" mass="8567">MRESFWSPIVWIKLAKSCFCLDCIALEGKFVTNVFMLVSVSCDFIVPMYHLTNCFDEKIIMKNVKGKRRVDLAS</sequence>